<comment type="caution">
    <text evidence="2">The sequence shown here is derived from an EMBL/GenBank/DDBJ whole genome shotgun (WGS) entry which is preliminary data.</text>
</comment>
<protein>
    <recommendedName>
        <fullName evidence="1">Sulfatase N-terminal domain-containing protein</fullName>
    </recommendedName>
</protein>
<organism evidence="2">
    <name type="scientific">marine sediment metagenome</name>
    <dbReference type="NCBI Taxonomy" id="412755"/>
    <lineage>
        <taxon>unclassified sequences</taxon>
        <taxon>metagenomes</taxon>
        <taxon>ecological metagenomes</taxon>
    </lineage>
</organism>
<feature type="non-terminal residue" evidence="2">
    <location>
        <position position="1"/>
    </location>
</feature>
<dbReference type="InterPro" id="IPR051849">
    <property type="entry name" value="GAG-degrading_sulfatase"/>
</dbReference>
<dbReference type="PANTHER" id="PTHR46615:SF1">
    <property type="entry name" value="ARYLSULFATASE K"/>
    <property type="match status" value="1"/>
</dbReference>
<dbReference type="GO" id="GO:0004065">
    <property type="term" value="F:arylsulfatase activity"/>
    <property type="evidence" value="ECO:0007669"/>
    <property type="project" value="TreeGrafter"/>
</dbReference>
<feature type="domain" description="Sulfatase N-terminal" evidence="1">
    <location>
        <begin position="3"/>
        <end position="208"/>
    </location>
</feature>
<dbReference type="Gene3D" id="3.40.720.10">
    <property type="entry name" value="Alkaline Phosphatase, subunit A"/>
    <property type="match status" value="1"/>
</dbReference>
<dbReference type="InterPro" id="IPR017850">
    <property type="entry name" value="Alkaline_phosphatase_core_sf"/>
</dbReference>
<evidence type="ECO:0000259" key="1">
    <source>
        <dbReference type="Pfam" id="PF00884"/>
    </source>
</evidence>
<feature type="non-terminal residue" evidence="2">
    <location>
        <position position="271"/>
    </location>
</feature>
<dbReference type="AlphaFoldDB" id="X1IIS9"/>
<name>X1IIS9_9ZZZZ</name>
<dbReference type="GO" id="GO:0015024">
    <property type="term" value="F:glucuronate-2-sulfatase activity"/>
    <property type="evidence" value="ECO:0007669"/>
    <property type="project" value="TreeGrafter"/>
</dbReference>
<evidence type="ECO:0000313" key="2">
    <source>
        <dbReference type="EMBL" id="GAH69160.1"/>
    </source>
</evidence>
<dbReference type="Pfam" id="PF00884">
    <property type="entry name" value="Sulfatase"/>
    <property type="match status" value="1"/>
</dbReference>
<gene>
    <name evidence="2" type="ORF">S03H2_43289</name>
</gene>
<dbReference type="EMBL" id="BARU01026990">
    <property type="protein sequence ID" value="GAH69160.1"/>
    <property type="molecule type" value="Genomic_DNA"/>
</dbReference>
<dbReference type="SUPFAM" id="SSF53649">
    <property type="entry name" value="Alkaline phosphatase-like"/>
    <property type="match status" value="1"/>
</dbReference>
<accession>X1IIS9</accession>
<dbReference type="InterPro" id="IPR000917">
    <property type="entry name" value="Sulfatase_N"/>
</dbReference>
<proteinExistence type="predicted"/>
<dbReference type="PANTHER" id="PTHR46615">
    <property type="entry name" value="ARYLSULFATASE K"/>
    <property type="match status" value="1"/>
</dbReference>
<reference evidence="2" key="1">
    <citation type="journal article" date="2014" name="Front. Microbiol.">
        <title>High frequency of phylogenetically diverse reductive dehalogenase-homologous genes in deep subseafloor sedimentary metagenomes.</title>
        <authorList>
            <person name="Kawai M."/>
            <person name="Futagami T."/>
            <person name="Toyoda A."/>
            <person name="Takaki Y."/>
            <person name="Nishi S."/>
            <person name="Hori S."/>
            <person name="Arai W."/>
            <person name="Tsubouchi T."/>
            <person name="Morono Y."/>
            <person name="Uchiyama I."/>
            <person name="Ito T."/>
            <person name="Fujiyama A."/>
            <person name="Inagaki F."/>
            <person name="Takami H."/>
        </authorList>
    </citation>
    <scope>NUCLEOTIDE SEQUENCE</scope>
    <source>
        <strain evidence="2">Expedition CK06-06</strain>
    </source>
</reference>
<sequence>DPKVADEAIGWLNSRASESGESQPWFLAVNFVNPHDVMYFDTDDEEMVQVRGMFPIFSAPDTPLYQQKWPTDLPASFSDDLSHHPQAVQNYKVASDGMYGKIPLEREDMWHNHINYYINCMIDVDQHIGAVLDALDASGQAENTIILFTSDHGEMGGAHHLRQKGSVAFRETVNVPLVIVDPRHPGGTRTEAVGSHVDLVPTMLAYAGLSESARQERYPFLKGHDLAGVVKDPKSDGPRGSSENPGKGSLYTYDMIMTIDGEWLARNAPLV</sequence>